<dbReference type="Gene3D" id="1.10.10.10">
    <property type="entry name" value="Winged helix-like DNA-binding domain superfamily/Winged helix DNA-binding domain"/>
    <property type="match status" value="1"/>
</dbReference>
<dbReference type="PANTHER" id="PTHR35807:SF1">
    <property type="entry name" value="TRANSCRIPTIONAL REGULATOR REDD"/>
    <property type="match status" value="1"/>
</dbReference>
<dbReference type="Gene3D" id="1.25.40.10">
    <property type="entry name" value="Tetratricopeptide repeat domain"/>
    <property type="match status" value="1"/>
</dbReference>
<dbReference type="GO" id="GO:0003677">
    <property type="term" value="F:DNA binding"/>
    <property type="evidence" value="ECO:0007669"/>
    <property type="project" value="TreeGrafter"/>
</dbReference>
<keyword evidence="6" id="KW-1185">Reference proteome</keyword>
<evidence type="ECO:0000256" key="2">
    <source>
        <dbReference type="ARBA" id="ARBA00023015"/>
    </source>
</evidence>
<keyword evidence="3" id="KW-0804">Transcription</keyword>
<evidence type="ECO:0000313" key="5">
    <source>
        <dbReference type="EMBL" id="GEC07944.1"/>
    </source>
</evidence>
<gene>
    <name evidence="5" type="ORF">SSP24_55990</name>
</gene>
<dbReference type="GO" id="GO:0000160">
    <property type="term" value="P:phosphorelay signal transduction system"/>
    <property type="evidence" value="ECO:0007669"/>
    <property type="project" value="UniProtKB-KW"/>
</dbReference>
<evidence type="ECO:0000256" key="3">
    <source>
        <dbReference type="ARBA" id="ARBA00023163"/>
    </source>
</evidence>
<comment type="caution">
    <text evidence="5">The sequence shown here is derived from an EMBL/GenBank/DDBJ whole genome shotgun (WGS) entry which is preliminary data.</text>
</comment>
<dbReference type="SUPFAM" id="SSF48452">
    <property type="entry name" value="TPR-like"/>
    <property type="match status" value="1"/>
</dbReference>
<evidence type="ECO:0000256" key="1">
    <source>
        <dbReference type="ARBA" id="ARBA00023012"/>
    </source>
</evidence>
<feature type="domain" description="Bacterial transcriptional activator" evidence="4">
    <location>
        <begin position="63"/>
        <end position="208"/>
    </location>
</feature>
<organism evidence="5 6">
    <name type="scientific">Streptomyces spinoverrucosus</name>
    <dbReference type="NCBI Taxonomy" id="284043"/>
    <lineage>
        <taxon>Bacteria</taxon>
        <taxon>Bacillati</taxon>
        <taxon>Actinomycetota</taxon>
        <taxon>Actinomycetes</taxon>
        <taxon>Kitasatosporales</taxon>
        <taxon>Streptomycetaceae</taxon>
        <taxon>Streptomyces</taxon>
    </lineage>
</organism>
<dbReference type="Proteomes" id="UP000317881">
    <property type="component" value="Unassembled WGS sequence"/>
</dbReference>
<proteinExistence type="predicted"/>
<evidence type="ECO:0000313" key="6">
    <source>
        <dbReference type="Proteomes" id="UP000317881"/>
    </source>
</evidence>
<dbReference type="EMBL" id="BJND01000044">
    <property type="protein sequence ID" value="GEC07944.1"/>
    <property type="molecule type" value="Genomic_DNA"/>
</dbReference>
<keyword evidence="1" id="KW-0902">Two-component regulatory system</keyword>
<dbReference type="GO" id="GO:0006355">
    <property type="term" value="P:regulation of DNA-templated transcription"/>
    <property type="evidence" value="ECO:0007669"/>
    <property type="project" value="TreeGrafter"/>
</dbReference>
<dbReference type="Pfam" id="PF03704">
    <property type="entry name" value="BTAD"/>
    <property type="match status" value="1"/>
</dbReference>
<accession>A0A4Y3VM00</accession>
<dbReference type="InterPro" id="IPR011990">
    <property type="entry name" value="TPR-like_helical_dom_sf"/>
</dbReference>
<evidence type="ECO:0000259" key="4">
    <source>
        <dbReference type="SMART" id="SM01043"/>
    </source>
</evidence>
<dbReference type="AlphaFoldDB" id="A0A4Y3VM00"/>
<dbReference type="SMART" id="SM01043">
    <property type="entry name" value="BTAD"/>
    <property type="match status" value="1"/>
</dbReference>
<dbReference type="InterPro" id="IPR051677">
    <property type="entry name" value="AfsR-DnrI-RedD_regulator"/>
</dbReference>
<name>A0A4Y3VM00_9ACTN</name>
<dbReference type="InterPro" id="IPR005158">
    <property type="entry name" value="BTAD"/>
</dbReference>
<keyword evidence="2" id="KW-0805">Transcription regulation</keyword>
<dbReference type="PANTHER" id="PTHR35807">
    <property type="entry name" value="TRANSCRIPTIONAL REGULATOR REDD-RELATED"/>
    <property type="match status" value="1"/>
</dbReference>
<dbReference type="InterPro" id="IPR036388">
    <property type="entry name" value="WH-like_DNA-bd_sf"/>
</dbReference>
<sequence>MGVAELAELLWDEPPRSATANIRTHLAGLRRDLDRAEPGLSGMLRTIRGTQCGYGLRAGPDDVDLPKFTAAARRGRTQLLHGELCEAIDSFEEAIAMWHGPFGQDLPATRWFCAHVAGLNNVRVDAYQGLFTACILADRIELLSYRIESAIAEAPYRQRLWELLAAVHCINGDAVSALEVIKRCQVLLAEDLGLDLPPSIEAMRSAALTWDRDEALRLVTAQALGTYDGSNPQPGGQHSSP</sequence>
<reference evidence="5 6" key="1">
    <citation type="submission" date="2019-06" db="EMBL/GenBank/DDBJ databases">
        <title>Whole genome shotgun sequence of Streptomyces spinoverrucosus NBRC 14228.</title>
        <authorList>
            <person name="Hosoyama A."/>
            <person name="Uohara A."/>
            <person name="Ohji S."/>
            <person name="Ichikawa N."/>
        </authorList>
    </citation>
    <scope>NUCLEOTIDE SEQUENCE [LARGE SCALE GENOMIC DNA]</scope>
    <source>
        <strain evidence="5 6">NBRC 14228</strain>
    </source>
</reference>
<protein>
    <recommendedName>
        <fullName evidence="4">Bacterial transcriptional activator domain-containing protein</fullName>
    </recommendedName>
</protein>